<dbReference type="OrthoDB" id="2523182at2759"/>
<reference evidence="2 3" key="1">
    <citation type="journal article" date="2018" name="Front. Microbiol.">
        <title>Prospects for Fungal Bioremediation of Acidic Radioactive Waste Sites: Characterization and Genome Sequence of Rhodotorula taiwanensis MD1149.</title>
        <authorList>
            <person name="Tkavc R."/>
            <person name="Matrosova V.Y."/>
            <person name="Grichenko O.E."/>
            <person name="Gostincar C."/>
            <person name="Volpe R.P."/>
            <person name="Klimenkova P."/>
            <person name="Gaidamakova E.K."/>
            <person name="Zhou C.E."/>
            <person name="Stewart B.J."/>
            <person name="Lyman M.G."/>
            <person name="Malfatti S.A."/>
            <person name="Rubinfeld B."/>
            <person name="Courtot M."/>
            <person name="Singh J."/>
            <person name="Dalgard C.L."/>
            <person name="Hamilton T."/>
            <person name="Frey K.G."/>
            <person name="Gunde-Cimerman N."/>
            <person name="Dugan L."/>
            <person name="Daly M.J."/>
        </authorList>
    </citation>
    <scope>NUCLEOTIDE SEQUENCE [LARGE SCALE GENOMIC DNA]</scope>
    <source>
        <strain evidence="2 3">MD1149</strain>
    </source>
</reference>
<evidence type="ECO:0000256" key="1">
    <source>
        <dbReference type="SAM" id="MobiDB-lite"/>
    </source>
</evidence>
<dbReference type="EMBL" id="PJQD01000072">
    <property type="protein sequence ID" value="POY71752.1"/>
    <property type="molecule type" value="Genomic_DNA"/>
</dbReference>
<evidence type="ECO:0000313" key="2">
    <source>
        <dbReference type="EMBL" id="POY71752.1"/>
    </source>
</evidence>
<sequence>MRHQFAKAWAAIGSSMSLNGGAGNADLPTYDRLGSETPKKPNLSDEKPSAYGWTYGSPFSSSRSVTPDLDTSTTSRHDAGRHSWKQTGIAAVVGLLVGLLLAHSNARDPATARGPTRKGVWSQFGFGGRTLNTWQYGFGSTTISALQAMLFAKAYDYEVIFTRERNAYGAYLDFFEPKQPEHCRITEDMYQVDDRVQLQEITEETQRTRKNPMTPRDAPHIRSSSDDTHPLNRYARDTTFTRQQLDRRLPALDSTRPKPGPDNVPSLFAHRYIQFSALTAEHFQLNARIRARRDMLRSDMGLLETNGRPVIGMHYRGGDKLKHECRPSSQIGNITLHCETALDALRSFTFAHPRFEIGRQKARLVLMTAEPDALKRIENEPICSRYFDISAFPRGGTNKPYKQTDFYELSLDDRIDDTERFLAEADILANYVDAAVVSANSNTGRLIFTRGGPSRTMDEYRVRSVDLPWHPMQFPPFANVGCDGTTGHCFPEADA</sequence>
<dbReference type="Proteomes" id="UP000237144">
    <property type="component" value="Unassembled WGS sequence"/>
</dbReference>
<gene>
    <name evidence="2" type="ORF">BMF94_5113</name>
</gene>
<feature type="region of interest" description="Disordered" evidence="1">
    <location>
        <begin position="203"/>
        <end position="263"/>
    </location>
</feature>
<dbReference type="STRING" id="741276.A0A2S5B4P1"/>
<proteinExistence type="predicted"/>
<keyword evidence="3" id="KW-1185">Reference proteome</keyword>
<feature type="compositionally biased region" description="Basic and acidic residues" evidence="1">
    <location>
        <begin position="33"/>
        <end position="48"/>
    </location>
</feature>
<feature type="compositionally biased region" description="Polar residues" evidence="1">
    <location>
        <begin position="57"/>
        <end position="74"/>
    </location>
</feature>
<comment type="caution">
    <text evidence="2">The sequence shown here is derived from an EMBL/GenBank/DDBJ whole genome shotgun (WGS) entry which is preliminary data.</text>
</comment>
<protein>
    <submittedName>
        <fullName evidence="2">Uncharacterized protein</fullName>
    </submittedName>
</protein>
<organism evidence="2 3">
    <name type="scientific">Rhodotorula taiwanensis</name>
    <dbReference type="NCBI Taxonomy" id="741276"/>
    <lineage>
        <taxon>Eukaryota</taxon>
        <taxon>Fungi</taxon>
        <taxon>Dikarya</taxon>
        <taxon>Basidiomycota</taxon>
        <taxon>Pucciniomycotina</taxon>
        <taxon>Microbotryomycetes</taxon>
        <taxon>Sporidiobolales</taxon>
        <taxon>Sporidiobolaceae</taxon>
        <taxon>Rhodotorula</taxon>
    </lineage>
</organism>
<feature type="region of interest" description="Disordered" evidence="1">
    <location>
        <begin position="29"/>
        <end position="81"/>
    </location>
</feature>
<name>A0A2S5B4P1_9BASI</name>
<dbReference type="AlphaFoldDB" id="A0A2S5B4P1"/>
<evidence type="ECO:0000313" key="3">
    <source>
        <dbReference type="Proteomes" id="UP000237144"/>
    </source>
</evidence>
<accession>A0A2S5B4P1</accession>
<feature type="compositionally biased region" description="Basic and acidic residues" evidence="1">
    <location>
        <begin position="217"/>
        <end position="236"/>
    </location>
</feature>